<dbReference type="SUPFAM" id="SSF51011">
    <property type="entry name" value="Glycosyl hydrolase domain"/>
    <property type="match status" value="1"/>
</dbReference>
<dbReference type="GO" id="GO:0005980">
    <property type="term" value="P:glycogen catabolic process"/>
    <property type="evidence" value="ECO:0007669"/>
    <property type="project" value="InterPro"/>
</dbReference>
<evidence type="ECO:0000256" key="2">
    <source>
        <dbReference type="ARBA" id="ARBA00022801"/>
    </source>
</evidence>
<dbReference type="SMART" id="SM00642">
    <property type="entry name" value="Aamy"/>
    <property type="match status" value="1"/>
</dbReference>
<accession>A0A1H3VT66</accession>
<dbReference type="SUPFAM" id="SSF81296">
    <property type="entry name" value="E set domains"/>
    <property type="match status" value="1"/>
</dbReference>
<sequence length="1038" mass="112793">MGELLSGVPGIRDDGAGFAGGLLGGLAYRGAGPLSAEQCAGIGLDGVRESELGEVNFFHLLLARGHHRLEGGNARFVDLVGHGDDGGQLGAQRLIGPIDGARDRGSAVGYRELGGDGKDRPVEVGGEGCGHDAHVAIGRGHSGQHQIDIADAAHGGGEHPCGAERIGARELLIADVQAGIGAHLQGPTHRVDSILGSHRHGDHFAAGLFDEHDGGLDGVFVDLVEHIVFAAHEQAIVNSSLRLHVGNVFDKYNYLHAFYCATRAKGRPMSVFKADHSHSPYDGAHGDMSPTEGDNGSVSLPLRASVKRVNQPASDRGRLGVHRVAGGVDVAVYAPRATGIEVCFFRHDGDQEIEEPWLLEGPVHGVWHGHVPGILPGTAYGFRAHGRWDVATAQRFNPDRLLLDPYARAVCGAVTLDDALYDHVRGEDGTPLLPLTPSPKDTIGYARRGVVIDTQFSAAHSRPRVPWRQTVIYEGHVKGLTQLHPDVPEHLRGTYAGLAHPAFIAHLKRLGITSLELLPIHAMMPEPFLADKGLTNYWGYNTLGFFAPEPSYATEHAQRRGAQAVVEEVTGMVELLHQAGIEVILDVVYNHTCEAGYEGMSLSMRGLDAAGYYLHNPDGTCLDYTGCGNTLDFRRTRVVQLALDSLRYWVQDIGVDGFRFDLAVTLGRHREHFTDHHPFLSALATDPVLRDTKLITEPWDMGPHGWRTGQFPSPLADWNDRYRDTMRTYWLADAARQAHGHAPSALTDFGNRISGSADLFSSGEVPGGRGPLGSINFITAHDGFTMADLVSYNHKHNEANGEDNRDGTNKNLSWNHGMEGFQADDDIAAAIIPARQQSIRNMLGTLVVSAGVPMITAGDEFGRSQQGNNNAYCQDNEISWLNWELADWQYDLAETTAYLLRLRRENPALRPIRFASGRPARGDSVPDLAWFSADATPRQAAQWHDPYNRALQMLRSGKGTGRDALVVFNGSLSDVTVSLAAGRTIENGGGATRVLGWRLKWDSSWSRPTTDEHALYNATDQVSLEPLSMQIYLSERTP</sequence>
<dbReference type="InterPro" id="IPR011837">
    <property type="entry name" value="Glycogen_debranch_GlgX"/>
</dbReference>
<proteinExistence type="inferred from homology"/>
<dbReference type="PANTHER" id="PTHR43002">
    <property type="entry name" value="GLYCOGEN DEBRANCHING ENZYME"/>
    <property type="match status" value="1"/>
</dbReference>
<evidence type="ECO:0000256" key="1">
    <source>
        <dbReference type="ARBA" id="ARBA00008061"/>
    </source>
</evidence>
<organism evidence="5 6">
    <name type="scientific">Bowdeniella nasicola</name>
    <dbReference type="NCBI Taxonomy" id="208480"/>
    <lineage>
        <taxon>Bacteria</taxon>
        <taxon>Bacillati</taxon>
        <taxon>Actinomycetota</taxon>
        <taxon>Actinomycetes</taxon>
        <taxon>Actinomycetales</taxon>
        <taxon>Actinomycetaceae</taxon>
        <taxon>Bowdeniella</taxon>
    </lineage>
</organism>
<dbReference type="SUPFAM" id="SSF51445">
    <property type="entry name" value="(Trans)glycosidases"/>
    <property type="match status" value="1"/>
</dbReference>
<gene>
    <name evidence="5" type="ORF">SAMN02910418_00225</name>
</gene>
<dbReference type="NCBIfam" id="TIGR02100">
    <property type="entry name" value="glgX_debranch"/>
    <property type="match status" value="1"/>
</dbReference>
<evidence type="ECO:0000313" key="5">
    <source>
        <dbReference type="EMBL" id="SDZ77949.1"/>
    </source>
</evidence>
<evidence type="ECO:0000259" key="4">
    <source>
        <dbReference type="SMART" id="SM00642"/>
    </source>
</evidence>
<name>A0A1H3VT66_9ACTO</name>
<dbReference type="AlphaFoldDB" id="A0A1H3VT66"/>
<evidence type="ECO:0000256" key="3">
    <source>
        <dbReference type="ARBA" id="ARBA00023295"/>
    </source>
</evidence>
<dbReference type="Gene3D" id="3.20.20.80">
    <property type="entry name" value="Glycosidases"/>
    <property type="match status" value="1"/>
</dbReference>
<dbReference type="InterPro" id="IPR006047">
    <property type="entry name" value="GH13_cat_dom"/>
</dbReference>
<dbReference type="Gene3D" id="2.60.40.10">
    <property type="entry name" value="Immunoglobulins"/>
    <property type="match status" value="1"/>
</dbReference>
<dbReference type="InterPro" id="IPR004193">
    <property type="entry name" value="Glyco_hydro_13_N"/>
</dbReference>
<keyword evidence="6" id="KW-1185">Reference proteome</keyword>
<dbReference type="Gene3D" id="2.60.40.1180">
    <property type="entry name" value="Golgi alpha-mannosidase II"/>
    <property type="match status" value="1"/>
</dbReference>
<dbReference type="InterPro" id="IPR013780">
    <property type="entry name" value="Glyco_hydro_b"/>
</dbReference>
<dbReference type="CDD" id="cd02856">
    <property type="entry name" value="E_set_GDE_Isoamylase_N"/>
    <property type="match status" value="1"/>
</dbReference>
<dbReference type="InterPro" id="IPR014756">
    <property type="entry name" value="Ig_E-set"/>
</dbReference>
<dbReference type="Pfam" id="PF02922">
    <property type="entry name" value="CBM_48"/>
    <property type="match status" value="1"/>
</dbReference>
<dbReference type="InterPro" id="IPR017853">
    <property type="entry name" value="GH"/>
</dbReference>
<dbReference type="Proteomes" id="UP000199288">
    <property type="component" value="Unassembled WGS sequence"/>
</dbReference>
<keyword evidence="3" id="KW-0326">Glycosidase</keyword>
<keyword evidence="2" id="KW-0378">Hydrolase</keyword>
<reference evidence="6" key="1">
    <citation type="submission" date="2016-10" db="EMBL/GenBank/DDBJ databases">
        <authorList>
            <person name="Varghese N."/>
            <person name="Submissions S."/>
        </authorList>
    </citation>
    <scope>NUCLEOTIDE SEQUENCE [LARGE SCALE GENOMIC DNA]</scope>
    <source>
        <strain evidence="6">KPR-1</strain>
    </source>
</reference>
<dbReference type="InterPro" id="IPR044505">
    <property type="entry name" value="GlgX_Isoamylase_N_E_set"/>
</dbReference>
<evidence type="ECO:0000313" key="6">
    <source>
        <dbReference type="Proteomes" id="UP000199288"/>
    </source>
</evidence>
<dbReference type="EMBL" id="FNQV01000001">
    <property type="protein sequence ID" value="SDZ77949.1"/>
    <property type="molecule type" value="Genomic_DNA"/>
</dbReference>
<comment type="similarity">
    <text evidence="1">Belongs to the glycosyl hydrolase 13 family.</text>
</comment>
<dbReference type="CDD" id="cd11326">
    <property type="entry name" value="AmyAc_Glg_debranch"/>
    <property type="match status" value="1"/>
</dbReference>
<protein>
    <submittedName>
        <fullName evidence="5">Glycogen operon protein</fullName>
    </submittedName>
</protein>
<dbReference type="GO" id="GO:0004135">
    <property type="term" value="F:amylo-alpha-1,6-glucosidase activity"/>
    <property type="evidence" value="ECO:0007669"/>
    <property type="project" value="InterPro"/>
</dbReference>
<feature type="domain" description="Glycosyl hydrolase family 13 catalytic" evidence="4">
    <location>
        <begin position="482"/>
        <end position="903"/>
    </location>
</feature>
<dbReference type="InterPro" id="IPR013783">
    <property type="entry name" value="Ig-like_fold"/>
</dbReference>